<accession>A0ABW6CFI0</accession>
<organism evidence="8 9">
    <name type="scientific">Rahnella sp. (strain Y9602)</name>
    <dbReference type="NCBI Taxonomy" id="2703885"/>
    <lineage>
        <taxon>Bacteria</taxon>
        <taxon>Pseudomonadati</taxon>
        <taxon>Pseudomonadota</taxon>
        <taxon>Gammaproteobacteria</taxon>
        <taxon>Enterobacterales</taxon>
        <taxon>Yersiniaceae</taxon>
        <taxon>Rahnella</taxon>
    </lineage>
</organism>
<dbReference type="InterPro" id="IPR051018">
    <property type="entry name" value="Bacteriophage_GH24"/>
</dbReference>
<dbReference type="PANTHER" id="PTHR38107">
    <property type="match status" value="1"/>
</dbReference>
<keyword evidence="2 6" id="KW-0929">Antimicrobial</keyword>
<comment type="similarity">
    <text evidence="6">Belongs to the glycosyl hydrolase 24 family.</text>
</comment>
<evidence type="ECO:0000256" key="2">
    <source>
        <dbReference type="ARBA" id="ARBA00022529"/>
    </source>
</evidence>
<dbReference type="CDD" id="cd16900">
    <property type="entry name" value="endolysin_R21-like"/>
    <property type="match status" value="1"/>
</dbReference>
<dbReference type="InterPro" id="IPR023346">
    <property type="entry name" value="Lysozyme-like_dom_sf"/>
</dbReference>
<name>A0ABW6CFI0_RAHSY</name>
<dbReference type="EMBL" id="JBHUCJ010000114">
    <property type="protein sequence ID" value="MFD3226850.1"/>
    <property type="molecule type" value="Genomic_DNA"/>
</dbReference>
<feature type="chain" id="PRO_5046676777" description="Lysozyme" evidence="7">
    <location>
        <begin position="34"/>
        <end position="187"/>
    </location>
</feature>
<evidence type="ECO:0000256" key="6">
    <source>
        <dbReference type="RuleBase" id="RU003788"/>
    </source>
</evidence>
<comment type="caution">
    <text evidence="8">The sequence shown here is derived from an EMBL/GenBank/DDBJ whole genome shotgun (WGS) entry which is preliminary data.</text>
</comment>
<evidence type="ECO:0000256" key="7">
    <source>
        <dbReference type="SAM" id="SignalP"/>
    </source>
</evidence>
<dbReference type="HAMAP" id="MF_04110">
    <property type="entry name" value="ENDOLYSIN_T4"/>
    <property type="match status" value="1"/>
</dbReference>
<keyword evidence="9" id="KW-1185">Reference proteome</keyword>
<evidence type="ECO:0000256" key="5">
    <source>
        <dbReference type="ARBA" id="ARBA00023295"/>
    </source>
</evidence>
<dbReference type="Proteomes" id="UP001598201">
    <property type="component" value="Unassembled WGS sequence"/>
</dbReference>
<dbReference type="RefSeq" id="WP_379672315.1">
    <property type="nucleotide sequence ID" value="NZ_JBHUCJ010000114.1"/>
</dbReference>
<evidence type="ECO:0000313" key="8">
    <source>
        <dbReference type="EMBL" id="MFD3226850.1"/>
    </source>
</evidence>
<keyword evidence="4 6" id="KW-0378">Hydrolase</keyword>
<dbReference type="PANTHER" id="PTHR38107:SF3">
    <property type="entry name" value="LYSOZYME RRRD-RELATED"/>
    <property type="match status" value="1"/>
</dbReference>
<proteinExistence type="inferred from homology"/>
<feature type="signal peptide" evidence="7">
    <location>
        <begin position="1"/>
        <end position="33"/>
    </location>
</feature>
<dbReference type="EC" id="3.2.1.17" evidence="6"/>
<dbReference type="InterPro" id="IPR034690">
    <property type="entry name" value="Endolysin_T4_type"/>
</dbReference>
<evidence type="ECO:0000256" key="3">
    <source>
        <dbReference type="ARBA" id="ARBA00022638"/>
    </source>
</evidence>
<protein>
    <recommendedName>
        <fullName evidence="6">Lysozyme</fullName>
        <ecNumber evidence="6">3.2.1.17</ecNumber>
    </recommendedName>
</protein>
<dbReference type="Gene3D" id="1.10.530.40">
    <property type="match status" value="1"/>
</dbReference>
<evidence type="ECO:0000313" key="9">
    <source>
        <dbReference type="Proteomes" id="UP001598201"/>
    </source>
</evidence>
<comment type="catalytic activity">
    <reaction evidence="1 6">
        <text>Hydrolysis of (1-&gt;4)-beta-linkages between N-acetylmuramic acid and N-acetyl-D-glucosamine residues in a peptidoglycan and between N-acetyl-D-glucosamine residues in chitodextrins.</text>
        <dbReference type="EC" id="3.2.1.17"/>
    </reaction>
</comment>
<dbReference type="InterPro" id="IPR002196">
    <property type="entry name" value="Glyco_hydro_24"/>
</dbReference>
<reference evidence="8 9" key="1">
    <citation type="submission" date="2024-09" db="EMBL/GenBank/DDBJ databases">
        <title>Genomes of Rahnella.</title>
        <authorList>
            <person name="Mnguni F.C."/>
            <person name="Shin G.Y."/>
            <person name="Coutinho T."/>
        </authorList>
    </citation>
    <scope>NUCLEOTIDE SEQUENCE [LARGE SCALE GENOMIC DNA]</scope>
    <source>
        <strain evidence="8 9">20WA0057</strain>
    </source>
</reference>
<keyword evidence="7" id="KW-0732">Signal</keyword>
<sequence>MSSRRKPARSEVANLKTKLSAAMLALIAAGASAPVLMEQFQKEKEGTSLIAYQDQGGVWTICGGVAYVNGKPVFKDMKLTRTQCDAIDRAEQAKALAWVDKNIHVPLTPPQKVGIASFCPWNIGPGKCFSSTFYRKINAGDRLGACAEIKRWIWDGGKDCRIRANNCAGQVIRRDQESELTCLGLDE</sequence>
<evidence type="ECO:0000256" key="1">
    <source>
        <dbReference type="ARBA" id="ARBA00000632"/>
    </source>
</evidence>
<dbReference type="Pfam" id="PF00959">
    <property type="entry name" value="Phage_lysozyme"/>
    <property type="match status" value="1"/>
</dbReference>
<dbReference type="InterPro" id="IPR023347">
    <property type="entry name" value="Lysozyme_dom_sf"/>
</dbReference>
<gene>
    <name evidence="8" type="ORF">ACFPK4_25235</name>
</gene>
<evidence type="ECO:0000256" key="4">
    <source>
        <dbReference type="ARBA" id="ARBA00022801"/>
    </source>
</evidence>
<dbReference type="SUPFAM" id="SSF53955">
    <property type="entry name" value="Lysozyme-like"/>
    <property type="match status" value="1"/>
</dbReference>
<keyword evidence="3 6" id="KW-0081">Bacteriolytic enzyme</keyword>
<keyword evidence="5 6" id="KW-0326">Glycosidase</keyword>